<sequence>MKSDPNIIVDPTKVTLSKNDIKVICILISMVIPFYTAVEISTFICDQFTFYSFLTERGLPYGYGISIDGINSTEMKLKQQDAQKQTSLVQSTNNFAAVAPGLISTLIVGYISDRFGRKIALGILIAGEASQVVAVAVVVFFRLTPWALVASNVLEGLIGGGLLSAIAQFSVCITDLTNYDQLKKSTSIPKSVYERRRWIFLTLIDGLACLSLAIASMIAGSLIHTYGFNITMIVCILIYIPVIILIFFLPETNLVNQLKCDTEINVYNHYDKLTKNENHTTMKLSCWQICCQKIKQVLMTVISSNPVLIIILGILFIVSISAMVDSPFVTVYLMSEPFWWNSKKLGLSNGITEACSALLSIIIVNILSRIQLSESTRLNNKDNHESTDDNDDKLAENKINFTLQKTLFNLLIFALNLMLLNRILMTIAYLFSSFTANTIVYIGLVPKLAKNINFPLLRTLITNWSGTQRKGLILSFASFISRIGLLISVSALPLVYSATLSYFPGAVFLVCASMLFVAICAAMVSNFLPKLVRLKILQTAEAVAIRMKKPELCVQNQYLQPLLLPWPTTKPITQQ</sequence>
<evidence type="ECO:0000256" key="2">
    <source>
        <dbReference type="ARBA" id="ARBA00022692"/>
    </source>
</evidence>
<feature type="transmembrane region" description="Helical" evidence="5">
    <location>
        <begin position="226"/>
        <end position="249"/>
    </location>
</feature>
<feature type="transmembrane region" description="Helical" evidence="5">
    <location>
        <begin position="407"/>
        <end position="432"/>
    </location>
</feature>
<dbReference type="InterPro" id="IPR036259">
    <property type="entry name" value="MFS_trans_sf"/>
</dbReference>
<dbReference type="Proteomes" id="UP000050792">
    <property type="component" value="Unassembled WGS sequence"/>
</dbReference>
<feature type="transmembrane region" description="Helical" evidence="5">
    <location>
        <begin position="21"/>
        <end position="44"/>
    </location>
</feature>
<keyword evidence="2 5" id="KW-0812">Transmembrane</keyword>
<reference evidence="7" key="2">
    <citation type="submission" date="2023-11" db="UniProtKB">
        <authorList>
            <consortium name="WormBaseParasite"/>
        </authorList>
    </citation>
    <scope>IDENTIFICATION</scope>
</reference>
<evidence type="ECO:0000313" key="6">
    <source>
        <dbReference type="Proteomes" id="UP000050792"/>
    </source>
</evidence>
<feature type="transmembrane region" description="Helical" evidence="5">
    <location>
        <begin position="95"/>
        <end position="112"/>
    </location>
</feature>
<dbReference type="Gene3D" id="1.20.1250.20">
    <property type="entry name" value="MFS general substrate transporter like domains"/>
    <property type="match status" value="1"/>
</dbReference>
<feature type="transmembrane region" description="Helical" evidence="5">
    <location>
        <begin position="502"/>
        <end position="528"/>
    </location>
</feature>
<evidence type="ECO:0000256" key="1">
    <source>
        <dbReference type="ARBA" id="ARBA00004141"/>
    </source>
</evidence>
<evidence type="ECO:0008006" key="8">
    <source>
        <dbReference type="Google" id="ProtNLM"/>
    </source>
</evidence>
<reference evidence="6" key="1">
    <citation type="submission" date="2022-06" db="EMBL/GenBank/DDBJ databases">
        <authorList>
            <person name="Berger JAMES D."/>
            <person name="Berger JAMES D."/>
        </authorList>
    </citation>
    <scope>NUCLEOTIDE SEQUENCE [LARGE SCALE GENOMIC DNA]</scope>
</reference>
<evidence type="ECO:0000256" key="3">
    <source>
        <dbReference type="ARBA" id="ARBA00022989"/>
    </source>
</evidence>
<dbReference type="GO" id="GO:0016020">
    <property type="term" value="C:membrane"/>
    <property type="evidence" value="ECO:0007669"/>
    <property type="project" value="UniProtKB-SubCell"/>
</dbReference>
<dbReference type="PANTHER" id="PTHR23507:SF1">
    <property type="entry name" value="FI18259P1-RELATED"/>
    <property type="match status" value="1"/>
</dbReference>
<organism evidence="6 7">
    <name type="scientific">Schistosoma rodhaini</name>
    <dbReference type="NCBI Taxonomy" id="6188"/>
    <lineage>
        <taxon>Eukaryota</taxon>
        <taxon>Metazoa</taxon>
        <taxon>Spiralia</taxon>
        <taxon>Lophotrochozoa</taxon>
        <taxon>Platyhelminthes</taxon>
        <taxon>Trematoda</taxon>
        <taxon>Digenea</taxon>
        <taxon>Strigeidida</taxon>
        <taxon>Schistosomatoidea</taxon>
        <taxon>Schistosomatidae</taxon>
        <taxon>Schistosoma</taxon>
    </lineage>
</organism>
<feature type="transmembrane region" description="Helical" evidence="5">
    <location>
        <begin position="346"/>
        <end position="367"/>
    </location>
</feature>
<accession>A0AA85ELB3</accession>
<feature type="transmembrane region" description="Helical" evidence="5">
    <location>
        <begin position="307"/>
        <end position="334"/>
    </location>
</feature>
<keyword evidence="4 5" id="KW-0472">Membrane</keyword>
<feature type="transmembrane region" description="Helical" evidence="5">
    <location>
        <begin position="153"/>
        <end position="177"/>
    </location>
</feature>
<dbReference type="SUPFAM" id="SSF103473">
    <property type="entry name" value="MFS general substrate transporter"/>
    <property type="match status" value="1"/>
</dbReference>
<dbReference type="InterPro" id="IPR011701">
    <property type="entry name" value="MFS"/>
</dbReference>
<dbReference type="WBParaSite" id="SRDH1_13280.5">
    <property type="protein sequence ID" value="SRDH1_13280.5"/>
    <property type="gene ID" value="SRDH1_13280"/>
</dbReference>
<feature type="transmembrane region" description="Helical" evidence="5">
    <location>
        <begin position="472"/>
        <end position="496"/>
    </location>
</feature>
<feature type="transmembrane region" description="Helical" evidence="5">
    <location>
        <begin position="438"/>
        <end position="460"/>
    </location>
</feature>
<proteinExistence type="predicted"/>
<protein>
    <recommendedName>
        <fullName evidence="8">Major facilitator superfamily (MFS) profile domain-containing protein</fullName>
    </recommendedName>
</protein>
<feature type="transmembrane region" description="Helical" evidence="5">
    <location>
        <begin position="119"/>
        <end position="141"/>
    </location>
</feature>
<evidence type="ECO:0000256" key="5">
    <source>
        <dbReference type="SAM" id="Phobius"/>
    </source>
</evidence>
<keyword evidence="6" id="KW-1185">Reference proteome</keyword>
<dbReference type="AlphaFoldDB" id="A0AA85ELB3"/>
<evidence type="ECO:0000313" key="7">
    <source>
        <dbReference type="WBParaSite" id="SRDH1_13280.5"/>
    </source>
</evidence>
<keyword evidence="3 5" id="KW-1133">Transmembrane helix</keyword>
<dbReference type="GO" id="GO:0022857">
    <property type="term" value="F:transmembrane transporter activity"/>
    <property type="evidence" value="ECO:0007669"/>
    <property type="project" value="InterPro"/>
</dbReference>
<dbReference type="Pfam" id="PF07690">
    <property type="entry name" value="MFS_1"/>
    <property type="match status" value="1"/>
</dbReference>
<dbReference type="PANTHER" id="PTHR23507">
    <property type="entry name" value="ZGC:174356"/>
    <property type="match status" value="1"/>
</dbReference>
<comment type="subcellular location">
    <subcellularLocation>
        <location evidence="1">Membrane</location>
        <topology evidence="1">Multi-pass membrane protein</topology>
    </subcellularLocation>
</comment>
<evidence type="ECO:0000256" key="4">
    <source>
        <dbReference type="ARBA" id="ARBA00023136"/>
    </source>
</evidence>
<name>A0AA85ELB3_9TREM</name>
<feature type="transmembrane region" description="Helical" evidence="5">
    <location>
        <begin position="198"/>
        <end position="220"/>
    </location>
</feature>